<dbReference type="AlphaFoldDB" id="A0A2H3TK42"/>
<evidence type="ECO:0000313" key="3">
    <source>
        <dbReference type="Proteomes" id="UP000219369"/>
    </source>
</evidence>
<dbReference type="VEuPathDB" id="FungiDB:FOZG_17838"/>
<organism evidence="2 3">
    <name type="scientific">Fusarium oxysporum</name>
    <name type="common">Fusarium vascular wilt</name>
    <dbReference type="NCBI Taxonomy" id="5507"/>
    <lineage>
        <taxon>Eukaryota</taxon>
        <taxon>Fungi</taxon>
        <taxon>Dikarya</taxon>
        <taxon>Ascomycota</taxon>
        <taxon>Pezizomycotina</taxon>
        <taxon>Sordariomycetes</taxon>
        <taxon>Hypocreomycetidae</taxon>
        <taxon>Hypocreales</taxon>
        <taxon>Nectriaceae</taxon>
        <taxon>Fusarium</taxon>
        <taxon>Fusarium oxysporum species complex</taxon>
    </lineage>
</organism>
<dbReference type="VEuPathDB" id="FungiDB:FOMG_18339"/>
<evidence type="ECO:0000313" key="2">
    <source>
        <dbReference type="EMBL" id="SCO88937.1"/>
    </source>
</evidence>
<dbReference type="VEuPathDB" id="FungiDB:FOXG_17633"/>
<reference evidence="3" key="1">
    <citation type="submission" date="2016-09" db="EMBL/GenBank/DDBJ databases">
        <authorList>
            <person name="Guldener U."/>
        </authorList>
    </citation>
    <scope>NUCLEOTIDE SEQUENCE [LARGE SCALE GENOMIC DNA]</scope>
    <source>
        <strain evidence="3">V64-1</strain>
    </source>
</reference>
<dbReference type="Proteomes" id="UP000219369">
    <property type="component" value="Unassembled WGS sequence"/>
</dbReference>
<gene>
    <name evidence="2" type="ORF">FRV6_13065</name>
</gene>
<feature type="region of interest" description="Disordered" evidence="1">
    <location>
        <begin position="263"/>
        <end position="286"/>
    </location>
</feature>
<evidence type="ECO:0008006" key="4">
    <source>
        <dbReference type="Google" id="ProtNLM"/>
    </source>
</evidence>
<dbReference type="InterPro" id="IPR036305">
    <property type="entry name" value="RGS_sf"/>
</dbReference>
<sequence>MVQPVLGSVGLPEPAEKVVNSLAKIRALRVAVVVDRAKKTIRQGQPRSPLHLTGQSAKEVIKFPQPHYPEQAEDTDDRSNANSGFFPTAVEYLRRHYDYLQELWEDLLGTYILPNEEREVNLPCEVRTRLLGLRSSSLPPYPSELDDVIQIVLELMEDLILPGFLKSYKSLDQSRGGVVGGWRGLLGGLPRRVSMPTSEGDHEDSVSRSSGSREDDEDTHCTRRRFLEAALASPRRHLLRPLEELLDHTVCSVRSMRWFKEPPEKDGAADIEIDTKDKEVSVKPFE</sequence>
<evidence type="ECO:0000256" key="1">
    <source>
        <dbReference type="SAM" id="MobiDB-lite"/>
    </source>
</evidence>
<protein>
    <recommendedName>
        <fullName evidence="4">RGS domain-containing protein</fullName>
    </recommendedName>
</protein>
<feature type="region of interest" description="Disordered" evidence="1">
    <location>
        <begin position="190"/>
        <end position="219"/>
    </location>
</feature>
<dbReference type="Gene3D" id="1.10.167.10">
    <property type="entry name" value="Regulator of G-protein Signalling 4, domain 2"/>
    <property type="match status" value="1"/>
</dbReference>
<dbReference type="InterPro" id="IPR044926">
    <property type="entry name" value="RGS_subdomain_2"/>
</dbReference>
<name>A0A2H3TK42_FUSOX</name>
<proteinExistence type="predicted"/>
<dbReference type="VEuPathDB" id="FungiDB:HZS61_005143"/>
<dbReference type="EMBL" id="FMJY01000007">
    <property type="protein sequence ID" value="SCO88937.1"/>
    <property type="molecule type" value="Genomic_DNA"/>
</dbReference>
<accession>A0A2H3TK42</accession>
<dbReference type="OrthoDB" id="10266999at2759"/>
<dbReference type="SUPFAM" id="SSF48097">
    <property type="entry name" value="Regulator of G-protein signaling, RGS"/>
    <property type="match status" value="1"/>
</dbReference>